<evidence type="ECO:0000259" key="1">
    <source>
        <dbReference type="Pfam" id="PF21834"/>
    </source>
</evidence>
<dbReference type="Proteomes" id="UP000742631">
    <property type="component" value="Unassembled WGS sequence"/>
</dbReference>
<proteinExistence type="predicted"/>
<accession>A0A921E4Z3</accession>
<reference evidence="2" key="1">
    <citation type="journal article" date="2021" name="PeerJ">
        <title>Extensive microbial diversity within the chicken gut microbiome revealed by metagenomics and culture.</title>
        <authorList>
            <person name="Gilroy R."/>
            <person name="Ravi A."/>
            <person name="Getino M."/>
            <person name="Pursley I."/>
            <person name="Horton D.L."/>
            <person name="Alikhan N.F."/>
            <person name="Baker D."/>
            <person name="Gharbi K."/>
            <person name="Hall N."/>
            <person name="Watson M."/>
            <person name="Adriaenssens E.M."/>
            <person name="Foster-Nyarko E."/>
            <person name="Jarju S."/>
            <person name="Secka A."/>
            <person name="Antonio M."/>
            <person name="Oren A."/>
            <person name="Chaudhuri R.R."/>
            <person name="La Ragione R."/>
            <person name="Hildebrand F."/>
            <person name="Pallen M.J."/>
        </authorList>
    </citation>
    <scope>NUCLEOTIDE SEQUENCE</scope>
    <source>
        <strain evidence="2">316</strain>
    </source>
</reference>
<dbReference type="Pfam" id="PF21834">
    <property type="entry name" value="DUF6894"/>
    <property type="match status" value="1"/>
</dbReference>
<organism evidence="2 3">
    <name type="scientific">Methylorubrum populi</name>
    <dbReference type="NCBI Taxonomy" id="223967"/>
    <lineage>
        <taxon>Bacteria</taxon>
        <taxon>Pseudomonadati</taxon>
        <taxon>Pseudomonadota</taxon>
        <taxon>Alphaproteobacteria</taxon>
        <taxon>Hyphomicrobiales</taxon>
        <taxon>Methylobacteriaceae</taxon>
        <taxon>Methylorubrum</taxon>
    </lineage>
</organism>
<comment type="caution">
    <text evidence="2">The sequence shown here is derived from an EMBL/GenBank/DDBJ whole genome shotgun (WGS) entry which is preliminary data.</text>
</comment>
<protein>
    <recommendedName>
        <fullName evidence="1">DUF6894 domain-containing protein</fullName>
    </recommendedName>
</protein>
<dbReference type="EMBL" id="DYYG01000045">
    <property type="protein sequence ID" value="HJE25021.1"/>
    <property type="molecule type" value="Genomic_DNA"/>
</dbReference>
<gene>
    <name evidence="2" type="ORF">K8W01_15295</name>
</gene>
<sequence>MPLFYFHLRTPAGLEPDEIGLELAGIEAAYLEACRTIPGLCADLIQEAGSPSRRSFEITDAAGTLLMEVPFSEVLDGGGKPARPPKFSSRAEQTQILIGAVREQQEAVAATLSETYRLLEQVRKACSLMC</sequence>
<evidence type="ECO:0000313" key="2">
    <source>
        <dbReference type="EMBL" id="HJE25021.1"/>
    </source>
</evidence>
<dbReference type="AlphaFoldDB" id="A0A921E4Z3"/>
<feature type="domain" description="DUF6894" evidence="1">
    <location>
        <begin position="3"/>
        <end position="72"/>
    </location>
</feature>
<name>A0A921E4Z3_9HYPH</name>
<dbReference type="InterPro" id="IPR054189">
    <property type="entry name" value="DUF6894"/>
</dbReference>
<reference evidence="2" key="2">
    <citation type="submission" date="2021-09" db="EMBL/GenBank/DDBJ databases">
        <authorList>
            <person name="Gilroy R."/>
        </authorList>
    </citation>
    <scope>NUCLEOTIDE SEQUENCE</scope>
    <source>
        <strain evidence="2">316</strain>
    </source>
</reference>
<evidence type="ECO:0000313" key="3">
    <source>
        <dbReference type="Proteomes" id="UP000742631"/>
    </source>
</evidence>